<dbReference type="RefSeq" id="XP_067515867.1">
    <property type="nucleotide sequence ID" value="XM_067659766.1"/>
</dbReference>
<feature type="domain" description="HORMA" evidence="2">
    <location>
        <begin position="1"/>
        <end position="119"/>
    </location>
</feature>
<dbReference type="InterPro" id="IPR036570">
    <property type="entry name" value="HORMA_dom_sf"/>
</dbReference>
<evidence type="ECO:0000256" key="1">
    <source>
        <dbReference type="ARBA" id="ARBA00010348"/>
    </source>
</evidence>
<proteinExistence type="inferred from homology"/>
<evidence type="ECO:0000313" key="4">
    <source>
        <dbReference type="Proteomes" id="UP000009138"/>
    </source>
</evidence>
<dbReference type="eggNOG" id="KOG3186">
    <property type="taxonomic scope" value="Eukaryota"/>
</dbReference>
<evidence type="ECO:0000313" key="3">
    <source>
        <dbReference type="EMBL" id="EIE80471.1"/>
    </source>
</evidence>
<dbReference type="InterPro" id="IPR003511">
    <property type="entry name" value="HORMA_dom"/>
</dbReference>
<dbReference type="OrthoDB" id="21254at2759"/>
<keyword evidence="4" id="KW-1185">Reference proteome</keyword>
<protein>
    <recommendedName>
        <fullName evidence="2">HORMA domain-containing protein</fullName>
    </recommendedName>
</protein>
<evidence type="ECO:0000259" key="2">
    <source>
        <dbReference type="PROSITE" id="PS50815"/>
    </source>
</evidence>
<accession>I1BW91</accession>
<dbReference type="PANTHER" id="PTHR11842">
    <property type="entry name" value="MITOTIC SPINDLE ASSEMBLY CHECKPOINT PROTEIN MAD2"/>
    <property type="match status" value="1"/>
</dbReference>
<dbReference type="GeneID" id="93612147"/>
<dbReference type="InParanoid" id="I1BW91"/>
<dbReference type="Proteomes" id="UP000009138">
    <property type="component" value="Unassembled WGS sequence"/>
</dbReference>
<dbReference type="VEuPathDB" id="FungiDB:RO3G_05176"/>
<sequence>MAQVKFINLTVMSDKQETIEKFVFEINSYKLNSYKSESSCTLNDIEYHLRACLLKLNSIHLIHPPSENYTFSLSIETLQGEYPSTTDTNWIPTDVHEGYKHILPIKSMTLDLFRVNTFIMETSRKGKEK</sequence>
<dbReference type="PANTHER" id="PTHR11842:SF10">
    <property type="entry name" value="MITOTIC SPINDLE ASSEMBLY CHECKPOINT PROTEIN MAD2B"/>
    <property type="match status" value="1"/>
</dbReference>
<dbReference type="Gene3D" id="3.30.900.10">
    <property type="entry name" value="HORMA domain"/>
    <property type="match status" value="1"/>
</dbReference>
<dbReference type="InterPro" id="IPR045091">
    <property type="entry name" value="Mad2-like"/>
</dbReference>
<dbReference type="AlphaFoldDB" id="I1BW91"/>
<comment type="similarity">
    <text evidence="1">Belongs to the MAD2 family.</text>
</comment>
<name>I1BW91_RHIO9</name>
<dbReference type="PROSITE" id="PS50815">
    <property type="entry name" value="HORMA"/>
    <property type="match status" value="1"/>
</dbReference>
<organism evidence="3 4">
    <name type="scientific">Rhizopus delemar (strain RA 99-880 / ATCC MYA-4621 / FGSC 9543 / NRRL 43880)</name>
    <name type="common">Mucormycosis agent</name>
    <name type="synonym">Rhizopus arrhizus var. delemar</name>
    <dbReference type="NCBI Taxonomy" id="246409"/>
    <lineage>
        <taxon>Eukaryota</taxon>
        <taxon>Fungi</taxon>
        <taxon>Fungi incertae sedis</taxon>
        <taxon>Mucoromycota</taxon>
        <taxon>Mucoromycotina</taxon>
        <taxon>Mucoromycetes</taxon>
        <taxon>Mucorales</taxon>
        <taxon>Mucorineae</taxon>
        <taxon>Rhizopodaceae</taxon>
        <taxon>Rhizopus</taxon>
    </lineage>
</organism>
<dbReference type="EMBL" id="CH476734">
    <property type="protein sequence ID" value="EIE80471.1"/>
    <property type="molecule type" value="Genomic_DNA"/>
</dbReference>
<dbReference type="STRING" id="246409.I1BW91"/>
<dbReference type="GO" id="GO:0016035">
    <property type="term" value="C:zeta DNA polymerase complex"/>
    <property type="evidence" value="ECO:0007669"/>
    <property type="project" value="TreeGrafter"/>
</dbReference>
<reference evidence="3 4" key="1">
    <citation type="journal article" date="2009" name="PLoS Genet.">
        <title>Genomic analysis of the basal lineage fungus Rhizopus oryzae reveals a whole-genome duplication.</title>
        <authorList>
            <person name="Ma L.-J."/>
            <person name="Ibrahim A.S."/>
            <person name="Skory C."/>
            <person name="Grabherr M.G."/>
            <person name="Burger G."/>
            <person name="Butler M."/>
            <person name="Elias M."/>
            <person name="Idnurm A."/>
            <person name="Lang B.F."/>
            <person name="Sone T."/>
            <person name="Abe A."/>
            <person name="Calvo S.E."/>
            <person name="Corrochano L.M."/>
            <person name="Engels R."/>
            <person name="Fu J."/>
            <person name="Hansberg W."/>
            <person name="Kim J.-M."/>
            <person name="Kodira C.D."/>
            <person name="Koehrsen M.J."/>
            <person name="Liu B."/>
            <person name="Miranda-Saavedra D."/>
            <person name="O'Leary S."/>
            <person name="Ortiz-Castellanos L."/>
            <person name="Poulter R."/>
            <person name="Rodriguez-Romero J."/>
            <person name="Ruiz-Herrera J."/>
            <person name="Shen Y.-Q."/>
            <person name="Zeng Q."/>
            <person name="Galagan J."/>
            <person name="Birren B.W."/>
            <person name="Cuomo C.A."/>
            <person name="Wickes B.L."/>
        </authorList>
    </citation>
    <scope>NUCLEOTIDE SEQUENCE [LARGE SCALE GENOMIC DNA]</scope>
    <source>
        <strain evidence="4">RA 99-880 / ATCC MYA-4621 / FGSC 9543 / NRRL 43880</strain>
    </source>
</reference>
<gene>
    <name evidence="3" type="ORF">RO3G_05176</name>
</gene>
<dbReference type="SUPFAM" id="SSF56019">
    <property type="entry name" value="The spindle assembly checkpoint protein mad2"/>
    <property type="match status" value="1"/>
</dbReference>